<dbReference type="Proteomes" id="UP001596174">
    <property type="component" value="Unassembled WGS sequence"/>
</dbReference>
<evidence type="ECO:0000256" key="1">
    <source>
        <dbReference type="ARBA" id="ARBA00023015"/>
    </source>
</evidence>
<dbReference type="PROSITE" id="PS50932">
    <property type="entry name" value="HTH_LACI_2"/>
    <property type="match status" value="1"/>
</dbReference>
<dbReference type="InterPro" id="IPR028082">
    <property type="entry name" value="Peripla_BP_I"/>
</dbReference>
<evidence type="ECO:0000259" key="4">
    <source>
        <dbReference type="PROSITE" id="PS50932"/>
    </source>
</evidence>
<protein>
    <submittedName>
        <fullName evidence="5">LacI family DNA-binding transcriptional regulator</fullName>
    </submittedName>
</protein>
<reference evidence="6" key="1">
    <citation type="journal article" date="2019" name="Int. J. Syst. Evol. Microbiol.">
        <title>The Global Catalogue of Microorganisms (GCM) 10K type strain sequencing project: providing services to taxonomists for standard genome sequencing and annotation.</title>
        <authorList>
            <consortium name="The Broad Institute Genomics Platform"/>
            <consortium name="The Broad Institute Genome Sequencing Center for Infectious Disease"/>
            <person name="Wu L."/>
            <person name="Ma J."/>
        </authorList>
    </citation>
    <scope>NUCLEOTIDE SEQUENCE [LARGE SCALE GENOMIC DNA]</scope>
    <source>
        <strain evidence="6">JCM 4816</strain>
    </source>
</reference>
<organism evidence="5 6">
    <name type="scientific">Streptacidiphilus monticola</name>
    <dbReference type="NCBI Taxonomy" id="2161674"/>
    <lineage>
        <taxon>Bacteria</taxon>
        <taxon>Bacillati</taxon>
        <taxon>Actinomycetota</taxon>
        <taxon>Actinomycetes</taxon>
        <taxon>Kitasatosporales</taxon>
        <taxon>Streptomycetaceae</taxon>
        <taxon>Streptacidiphilus</taxon>
    </lineage>
</organism>
<evidence type="ECO:0000256" key="2">
    <source>
        <dbReference type="ARBA" id="ARBA00023125"/>
    </source>
</evidence>
<dbReference type="InterPro" id="IPR000843">
    <property type="entry name" value="HTH_LacI"/>
</dbReference>
<comment type="caution">
    <text evidence="5">The sequence shown here is derived from an EMBL/GenBank/DDBJ whole genome shotgun (WGS) entry which is preliminary data.</text>
</comment>
<name>A0ABW1G5T9_9ACTN</name>
<dbReference type="InterPro" id="IPR010982">
    <property type="entry name" value="Lambda_DNA-bd_dom_sf"/>
</dbReference>
<keyword evidence="3" id="KW-0804">Transcription</keyword>
<keyword evidence="1" id="KW-0805">Transcription regulation</keyword>
<accession>A0ABW1G5T9</accession>
<dbReference type="InterPro" id="IPR046335">
    <property type="entry name" value="LacI/GalR-like_sensor"/>
</dbReference>
<keyword evidence="6" id="KW-1185">Reference proteome</keyword>
<sequence length="337" mass="35579">MARPKSRHATVRAIAAEAGVSIATVSRVLNGQTPVAPETEALVRRAVERLGGPPPLRRGARDGAVYVRCPYQLTDYFGLIVTSVAETLELHGRRLVLGAGESGQRAHVLAGLAEDPGTAGAILILPPEPAEELRELRASGLPFVVVDPRVPLSPDIASVSAAHTGGARNVTAHLVGLGHRRIGFVGGPTEWLASQARLVGHTSALAEAGLLPDPGLRLSVEPTAEEGHRAAGRLLDREDPPTAIVCFNDKVAVGALRAAHERGLRVPQDLSLCGFDDSDLSRAAVPALTTVRQPLEEMGRMAVSLLTRLLDGHAVDTLHVELSTQFLPRGSTARPYD</sequence>
<dbReference type="CDD" id="cd01392">
    <property type="entry name" value="HTH_LacI"/>
    <property type="match status" value="1"/>
</dbReference>
<dbReference type="Gene3D" id="3.40.50.2300">
    <property type="match status" value="2"/>
</dbReference>
<feature type="domain" description="HTH lacI-type" evidence="4">
    <location>
        <begin position="9"/>
        <end position="51"/>
    </location>
</feature>
<gene>
    <name evidence="5" type="ORF">ACFP3V_22885</name>
</gene>
<dbReference type="SUPFAM" id="SSF53822">
    <property type="entry name" value="Periplasmic binding protein-like I"/>
    <property type="match status" value="1"/>
</dbReference>
<dbReference type="Gene3D" id="1.10.260.40">
    <property type="entry name" value="lambda repressor-like DNA-binding domains"/>
    <property type="match status" value="1"/>
</dbReference>
<dbReference type="RefSeq" id="WP_380586525.1">
    <property type="nucleotide sequence ID" value="NZ_JBHSQJ010000099.1"/>
</dbReference>
<dbReference type="PANTHER" id="PTHR30146:SF153">
    <property type="entry name" value="LACTOSE OPERON REPRESSOR"/>
    <property type="match status" value="1"/>
</dbReference>
<dbReference type="SUPFAM" id="SSF47413">
    <property type="entry name" value="lambda repressor-like DNA-binding domains"/>
    <property type="match status" value="1"/>
</dbReference>
<dbReference type="EMBL" id="JBHSQJ010000099">
    <property type="protein sequence ID" value="MFC5910051.1"/>
    <property type="molecule type" value="Genomic_DNA"/>
</dbReference>
<proteinExistence type="predicted"/>
<dbReference type="GO" id="GO:0003677">
    <property type="term" value="F:DNA binding"/>
    <property type="evidence" value="ECO:0007669"/>
    <property type="project" value="UniProtKB-KW"/>
</dbReference>
<dbReference type="PANTHER" id="PTHR30146">
    <property type="entry name" value="LACI-RELATED TRANSCRIPTIONAL REPRESSOR"/>
    <property type="match status" value="1"/>
</dbReference>
<dbReference type="Pfam" id="PF00356">
    <property type="entry name" value="LacI"/>
    <property type="match status" value="1"/>
</dbReference>
<keyword evidence="2 5" id="KW-0238">DNA-binding</keyword>
<dbReference type="Pfam" id="PF13377">
    <property type="entry name" value="Peripla_BP_3"/>
    <property type="match status" value="1"/>
</dbReference>
<dbReference type="SMART" id="SM00354">
    <property type="entry name" value="HTH_LACI"/>
    <property type="match status" value="1"/>
</dbReference>
<evidence type="ECO:0000313" key="6">
    <source>
        <dbReference type="Proteomes" id="UP001596174"/>
    </source>
</evidence>
<evidence type="ECO:0000313" key="5">
    <source>
        <dbReference type="EMBL" id="MFC5910051.1"/>
    </source>
</evidence>
<evidence type="ECO:0000256" key="3">
    <source>
        <dbReference type="ARBA" id="ARBA00023163"/>
    </source>
</evidence>